<keyword evidence="16" id="KW-0460">Magnesium</keyword>
<name>A0A4D7CW78_9ENTE</name>
<dbReference type="Pfam" id="PF02421">
    <property type="entry name" value="FeoB_N"/>
    <property type="match status" value="1"/>
</dbReference>
<dbReference type="InterPro" id="IPR011642">
    <property type="entry name" value="Gate_dom"/>
</dbReference>
<feature type="transmembrane region" description="Helical" evidence="17">
    <location>
        <begin position="450"/>
        <end position="470"/>
    </location>
</feature>
<keyword evidence="16" id="KW-0479">Metal-binding</keyword>
<evidence type="ECO:0000256" key="2">
    <source>
        <dbReference type="ARBA" id="ARBA00004429"/>
    </source>
</evidence>
<protein>
    <recommendedName>
        <fullName evidence="14 17">Ferrous iron transport protein B</fullName>
    </recommendedName>
</protein>
<keyword evidence="9 17" id="KW-1133">Transmembrane helix</keyword>
<feature type="transmembrane region" description="Helical" evidence="17">
    <location>
        <begin position="506"/>
        <end position="527"/>
    </location>
</feature>
<evidence type="ECO:0000256" key="4">
    <source>
        <dbReference type="ARBA" id="ARBA00022475"/>
    </source>
</evidence>
<keyword evidence="10 17" id="KW-0408">Iron</keyword>
<evidence type="ECO:0000256" key="3">
    <source>
        <dbReference type="ARBA" id="ARBA00022448"/>
    </source>
</evidence>
<keyword evidence="12 15" id="KW-0342">GTP-binding</keyword>
<feature type="transmembrane region" description="Helical" evidence="17">
    <location>
        <begin position="341"/>
        <end position="365"/>
    </location>
</feature>
<dbReference type="GO" id="GO:0015093">
    <property type="term" value="F:ferrous iron transmembrane transporter activity"/>
    <property type="evidence" value="ECO:0007669"/>
    <property type="project" value="UniProtKB-UniRule"/>
</dbReference>
<dbReference type="Pfam" id="PF07670">
    <property type="entry name" value="Gate"/>
    <property type="match status" value="2"/>
</dbReference>
<feature type="transmembrane region" description="Helical" evidence="17">
    <location>
        <begin position="659"/>
        <end position="680"/>
    </location>
</feature>
<comment type="function">
    <text evidence="1 17">Probable transporter of a GTP-driven Fe(2+) uptake system.</text>
</comment>
<dbReference type="GO" id="GO:0046872">
    <property type="term" value="F:metal ion binding"/>
    <property type="evidence" value="ECO:0007669"/>
    <property type="project" value="UniProtKB-KW"/>
</dbReference>
<dbReference type="EMBL" id="CP039712">
    <property type="protein sequence ID" value="QCI86256.1"/>
    <property type="molecule type" value="Genomic_DNA"/>
</dbReference>
<dbReference type="InterPro" id="IPR030389">
    <property type="entry name" value="G_FEOB_dom"/>
</dbReference>
<comment type="subcellular location">
    <subcellularLocation>
        <location evidence="2">Cell inner membrane</location>
        <topology evidence="2">Multi-pass membrane protein</topology>
    </subcellularLocation>
    <subcellularLocation>
        <location evidence="17">Cell membrane</location>
        <topology evidence="17">Multi-pass membrane protein</topology>
    </subcellularLocation>
</comment>
<dbReference type="Pfam" id="PF17910">
    <property type="entry name" value="FeoB_Cyto"/>
    <property type="match status" value="1"/>
</dbReference>
<feature type="domain" description="FeoB-type G" evidence="18">
    <location>
        <begin position="3"/>
        <end position="163"/>
    </location>
</feature>
<dbReference type="InterPro" id="IPR003373">
    <property type="entry name" value="Fe2_transport_prot-B"/>
</dbReference>
<dbReference type="Gene3D" id="1.10.287.1770">
    <property type="match status" value="1"/>
</dbReference>
<dbReference type="Pfam" id="PF07664">
    <property type="entry name" value="FeoB_C"/>
    <property type="match status" value="1"/>
</dbReference>
<evidence type="ECO:0000313" key="20">
    <source>
        <dbReference type="Proteomes" id="UP000298615"/>
    </source>
</evidence>
<evidence type="ECO:0000256" key="13">
    <source>
        <dbReference type="ARBA" id="ARBA00023136"/>
    </source>
</evidence>
<keyword evidence="13 17" id="KW-0472">Membrane</keyword>
<comment type="similarity">
    <text evidence="17">Belongs to the TRAFAC class TrmE-Era-EngA-EngB-Septin-like GTPase superfamily. FeoB GTPase (TC 9.A.8) family.</text>
</comment>
<evidence type="ECO:0000256" key="5">
    <source>
        <dbReference type="ARBA" id="ARBA00022496"/>
    </source>
</evidence>
<feature type="binding site" evidence="15">
    <location>
        <begin position="35"/>
        <end position="39"/>
    </location>
    <ligand>
        <name>GTP</name>
        <dbReference type="ChEBI" id="CHEBI:37565"/>
        <label>2</label>
    </ligand>
</feature>
<dbReference type="AlphaFoldDB" id="A0A4D7CW78"/>
<feature type="binding site" evidence="15">
    <location>
        <begin position="114"/>
        <end position="117"/>
    </location>
    <ligand>
        <name>GTP</name>
        <dbReference type="ChEBI" id="CHEBI:37565"/>
        <label>1</label>
    </ligand>
</feature>
<dbReference type="InterPro" id="IPR050860">
    <property type="entry name" value="FeoB_GTPase"/>
</dbReference>
<dbReference type="NCBIfam" id="TIGR00437">
    <property type="entry name" value="feoB"/>
    <property type="match status" value="1"/>
</dbReference>
<dbReference type="CDD" id="cd01879">
    <property type="entry name" value="FeoB"/>
    <property type="match status" value="1"/>
</dbReference>
<dbReference type="InterPro" id="IPR011640">
    <property type="entry name" value="Fe2_transport_prot_B_C"/>
</dbReference>
<evidence type="ECO:0000256" key="9">
    <source>
        <dbReference type="ARBA" id="ARBA00022989"/>
    </source>
</evidence>
<keyword evidence="4" id="KW-1003">Cell membrane</keyword>
<dbReference type="Proteomes" id="UP000298615">
    <property type="component" value="Chromosome"/>
</dbReference>
<sequence length="704" mass="78550">MTHGEIALTGNPNSGKTSLFNKLTGGNQHVGNWPGVTVEKKTGTLLNTSQTVQDLPGIYSLSPYSPEEIVTRNYLFSEQAKTIINIIDATNLERSLYLTLQLIELGKPIILAINMIDLLADQHLVLDLHTLSTRLNIPVCGISAKRNKGLAQLEKQLLKQPNERPFLEYDQRLETALSEISSIIKHKAAPDKQRLYAIKLFEKEPEIIDRLSLSTSERQEIEEIIDITEQIFNLEHYEIIIQARYQLVDELVKQVLIKTDSKHVAFQHRLDKILTNKWLGLPIFAVIMWSVYYLSIQSIGAIGTDWVNDVLFGELVPKALTSWFANWQVANWLQALILDGIVAGVGAVIGFVPQLCVLFICLNLLEDSGYMARIAFVLDRIFRRFGLSGKSFIPMLVSSGCGVPGIMACRTIESEQERRMTIMTTTFIPCSAKLPVIGLIASVFFPRNSLIAPLAYFIGMGAIILSGLLLQKLNYFKHQKTSFVMELPQYHLPELKSVLKVTWHRTLAFVKNAGSIIFVSSIAIWFLSNYNFALQKVGTDHSILATLGKFIAYLFSPLGFGNWQTTVSTIMGLVAKENIVGTMSILAPQTGIQSLLSPQAALSFLIFNLLCAPCFAAIGAIRREMNQTKWTLMTIGYQCGFAYIVSFCYYQLAQSIANQHLSISTLIAYLIVIVTVYILIKPRKDMTSTAEDTLCGISINYGGE</sequence>
<evidence type="ECO:0000256" key="11">
    <source>
        <dbReference type="ARBA" id="ARBA00023065"/>
    </source>
</evidence>
<keyword evidence="11" id="KW-0406">Ion transport</keyword>
<evidence type="ECO:0000259" key="18">
    <source>
        <dbReference type="PROSITE" id="PS51711"/>
    </source>
</evidence>
<keyword evidence="3 17" id="KW-0813">Transport</keyword>
<dbReference type="GO" id="GO:0005886">
    <property type="term" value="C:plasma membrane"/>
    <property type="evidence" value="ECO:0007669"/>
    <property type="project" value="UniProtKB-SubCell"/>
</dbReference>
<evidence type="ECO:0000256" key="15">
    <source>
        <dbReference type="PIRSR" id="PIRSR603373-1"/>
    </source>
</evidence>
<feature type="binding site" evidence="15">
    <location>
        <begin position="10"/>
        <end position="17"/>
    </location>
    <ligand>
        <name>GTP</name>
        <dbReference type="ChEBI" id="CHEBI:37565"/>
        <label>1</label>
    </ligand>
</feature>
<dbReference type="PANTHER" id="PTHR43185">
    <property type="entry name" value="FERROUS IRON TRANSPORT PROTEIN B"/>
    <property type="match status" value="1"/>
</dbReference>
<evidence type="ECO:0000256" key="17">
    <source>
        <dbReference type="RuleBase" id="RU362098"/>
    </source>
</evidence>
<dbReference type="GO" id="GO:0005525">
    <property type="term" value="F:GTP binding"/>
    <property type="evidence" value="ECO:0007669"/>
    <property type="project" value="UniProtKB-KW"/>
</dbReference>
<dbReference type="SUPFAM" id="SSF52540">
    <property type="entry name" value="P-loop containing nucleoside triphosphate hydrolases"/>
    <property type="match status" value="1"/>
</dbReference>
<accession>A0A4D7CW78</accession>
<dbReference type="KEGG" id="vao:FA707_04440"/>
<feature type="transmembrane region" description="Helical" evidence="17">
    <location>
        <begin position="278"/>
        <end position="296"/>
    </location>
</feature>
<dbReference type="Gene3D" id="3.40.50.300">
    <property type="entry name" value="P-loop containing nucleotide triphosphate hydrolases"/>
    <property type="match status" value="1"/>
</dbReference>
<feature type="transmembrane region" description="Helical" evidence="17">
    <location>
        <begin position="630"/>
        <end position="653"/>
    </location>
</feature>
<keyword evidence="20" id="KW-1185">Reference proteome</keyword>
<feature type="binding site" evidence="16">
    <location>
        <position position="21"/>
    </location>
    <ligand>
        <name>Mg(2+)</name>
        <dbReference type="ChEBI" id="CHEBI:18420"/>
        <label>2</label>
    </ligand>
</feature>
<dbReference type="PANTHER" id="PTHR43185:SF1">
    <property type="entry name" value="FE(2+) TRANSPORTER FEOB"/>
    <property type="match status" value="1"/>
</dbReference>
<organism evidence="19 20">
    <name type="scientific">Vagococcus zengguangii</name>
    <dbReference type="NCBI Taxonomy" id="2571750"/>
    <lineage>
        <taxon>Bacteria</taxon>
        <taxon>Bacillati</taxon>
        <taxon>Bacillota</taxon>
        <taxon>Bacilli</taxon>
        <taxon>Lactobacillales</taxon>
        <taxon>Enterococcaceae</taxon>
        <taxon>Vagococcus</taxon>
    </lineage>
</organism>
<dbReference type="PROSITE" id="PS51711">
    <property type="entry name" value="G_FEOB"/>
    <property type="match status" value="1"/>
</dbReference>
<dbReference type="FunFam" id="3.40.50.300:FF:000426">
    <property type="entry name" value="Ferrous iron transport protein B"/>
    <property type="match status" value="1"/>
</dbReference>
<feature type="transmembrane region" description="Helical" evidence="17">
    <location>
        <begin position="420"/>
        <end position="444"/>
    </location>
</feature>
<evidence type="ECO:0000256" key="1">
    <source>
        <dbReference type="ARBA" id="ARBA00003926"/>
    </source>
</evidence>
<evidence type="ECO:0000256" key="10">
    <source>
        <dbReference type="ARBA" id="ARBA00023004"/>
    </source>
</evidence>
<evidence type="ECO:0000256" key="6">
    <source>
        <dbReference type="ARBA" id="ARBA00022519"/>
    </source>
</evidence>
<evidence type="ECO:0000256" key="7">
    <source>
        <dbReference type="ARBA" id="ARBA00022692"/>
    </source>
</evidence>
<feature type="binding site" evidence="16">
    <location>
        <position position="25"/>
    </location>
    <ligand>
        <name>Mg(2+)</name>
        <dbReference type="ChEBI" id="CHEBI:18420"/>
        <label>2</label>
    </ligand>
</feature>
<evidence type="ECO:0000256" key="16">
    <source>
        <dbReference type="PIRSR" id="PIRSR603373-2"/>
    </source>
</evidence>
<reference evidence="19 20" key="1">
    <citation type="submission" date="2019-04" db="EMBL/GenBank/DDBJ databases">
        <title>Vagococcus sp. nov., isolated from faeces of yaks (Bos grunniens).</title>
        <authorList>
            <person name="Ge Y."/>
        </authorList>
    </citation>
    <scope>NUCLEOTIDE SEQUENCE [LARGE SCALE GENOMIC DNA]</scope>
    <source>
        <strain evidence="19 20">MN-17</strain>
    </source>
</reference>
<feature type="transmembrane region" description="Helical" evidence="17">
    <location>
        <begin position="600"/>
        <end position="618"/>
    </location>
</feature>
<dbReference type="InterPro" id="IPR041069">
    <property type="entry name" value="FeoB_Cyto"/>
</dbReference>
<feature type="binding site" evidence="16">
    <location>
        <position position="24"/>
    </location>
    <ligand>
        <name>Mg(2+)</name>
        <dbReference type="ChEBI" id="CHEBI:18420"/>
        <label>2</label>
    </ligand>
</feature>
<keyword evidence="6" id="KW-0997">Cell inner membrane</keyword>
<proteinExistence type="inferred from homology"/>
<evidence type="ECO:0000256" key="8">
    <source>
        <dbReference type="ARBA" id="ARBA00022741"/>
    </source>
</evidence>
<feature type="binding site" evidence="15">
    <location>
        <begin position="54"/>
        <end position="57"/>
    </location>
    <ligand>
        <name>GTP</name>
        <dbReference type="ChEBI" id="CHEBI:37565"/>
        <label>1</label>
    </ligand>
</feature>
<dbReference type="InterPro" id="IPR027417">
    <property type="entry name" value="P-loop_NTPase"/>
</dbReference>
<gene>
    <name evidence="19" type="primary">feoB</name>
    <name evidence="19" type="ORF">FA707_04440</name>
</gene>
<dbReference type="RefSeq" id="WP_136953090.1">
    <property type="nucleotide sequence ID" value="NZ_CP039712.1"/>
</dbReference>
<keyword evidence="7 17" id="KW-0812">Transmembrane</keyword>
<evidence type="ECO:0000256" key="12">
    <source>
        <dbReference type="ARBA" id="ARBA00023134"/>
    </source>
</evidence>
<evidence type="ECO:0000313" key="19">
    <source>
        <dbReference type="EMBL" id="QCI86256.1"/>
    </source>
</evidence>
<keyword evidence="8 15" id="KW-0547">Nucleotide-binding</keyword>
<keyword evidence="5 17" id="KW-0410">Iron transport</keyword>
<evidence type="ECO:0000256" key="14">
    <source>
        <dbReference type="NCBIfam" id="TIGR00437"/>
    </source>
</evidence>